<feature type="compositionally biased region" description="Polar residues" evidence="1">
    <location>
        <begin position="666"/>
        <end position="681"/>
    </location>
</feature>
<dbReference type="VEuPathDB" id="PlasmoDB:PmUG01_13027100"/>
<dbReference type="Proteomes" id="UP000219799">
    <property type="component" value="Chromosome 13"/>
</dbReference>
<feature type="region of interest" description="Disordered" evidence="1">
    <location>
        <begin position="666"/>
        <end position="725"/>
    </location>
</feature>
<feature type="region of interest" description="Disordered" evidence="1">
    <location>
        <begin position="1019"/>
        <end position="1038"/>
    </location>
</feature>
<dbReference type="EMBL" id="LT594501">
    <property type="protein sequence ID" value="SBT72124.1"/>
    <property type="molecule type" value="Genomic_DNA"/>
</dbReference>
<feature type="compositionally biased region" description="Low complexity" evidence="1">
    <location>
        <begin position="59"/>
        <end position="74"/>
    </location>
</feature>
<feature type="compositionally biased region" description="Basic and acidic residues" evidence="1">
    <location>
        <begin position="712"/>
        <end position="725"/>
    </location>
</feature>
<evidence type="ECO:0000256" key="1">
    <source>
        <dbReference type="SAM" id="MobiDB-lite"/>
    </source>
</evidence>
<feature type="compositionally biased region" description="Basic and acidic residues" evidence="1">
    <location>
        <begin position="819"/>
        <end position="850"/>
    </location>
</feature>
<protein>
    <submittedName>
        <fullName evidence="2">Uncharacterized protein</fullName>
    </submittedName>
</protein>
<evidence type="ECO:0000313" key="2">
    <source>
        <dbReference type="EMBL" id="SBT72124.1"/>
    </source>
</evidence>
<feature type="region of interest" description="Disordered" evidence="1">
    <location>
        <begin position="761"/>
        <end position="850"/>
    </location>
</feature>
<proteinExistence type="predicted"/>
<feature type="region of interest" description="Disordered" evidence="1">
    <location>
        <begin position="17"/>
        <end position="83"/>
    </location>
</feature>
<feature type="compositionally biased region" description="Polar residues" evidence="1">
    <location>
        <begin position="691"/>
        <end position="709"/>
    </location>
</feature>
<name>A0A1C3KES9_PLAMA</name>
<dbReference type="AlphaFoldDB" id="A0A1C3KES9"/>
<evidence type="ECO:0000313" key="3">
    <source>
        <dbReference type="Proteomes" id="UP000219799"/>
    </source>
</evidence>
<gene>
    <name evidence="2" type="primary">PmlGA01_130019400</name>
    <name evidence="2" type="ORF">PMLGA01_130019400</name>
</gene>
<accession>A0A1C3KES9</accession>
<feature type="compositionally biased region" description="Basic and acidic residues" evidence="1">
    <location>
        <begin position="787"/>
        <end position="805"/>
    </location>
</feature>
<organism evidence="2 3">
    <name type="scientific">Plasmodium malariae</name>
    <dbReference type="NCBI Taxonomy" id="5858"/>
    <lineage>
        <taxon>Eukaryota</taxon>
        <taxon>Sar</taxon>
        <taxon>Alveolata</taxon>
        <taxon>Apicomplexa</taxon>
        <taxon>Aconoidasida</taxon>
        <taxon>Haemosporida</taxon>
        <taxon>Plasmodiidae</taxon>
        <taxon>Plasmodium</taxon>
        <taxon>Plasmodium (Plasmodium)</taxon>
    </lineage>
</organism>
<sequence length="1182" mass="139281">MNDNKKLDIIRSMLNALLGGSESQDRNDEDNDDENNDDENNDDENNDDENNDDNDNNNDDINNNNNNYYNNNNNGTHGKRSKHSKSKLKKIYIEKSKKAIFFYRNYMNILEQQELEKFSNLYDIILNNSFEYSEKDNIDTYMYCNVFPILKKTFDSFVLYISKLVTHKNDENYKKIIKNLDPILLFSQYIIRLTDDDFSLSADDDMFEMELNDNTFQPKNKFIYENEHNNSCNYNIISNTLTSNSFIPMSEHMNSTTNTGIDKEISDFYNKYDTLVQENKLKEKQKKQEILKNIYDKKNVLSQEEISLYDMYYEENINFKERKFRVRGTSSVHLDLNELSRISSFQNMGYGDNLGSTDNFVDGTPNAFNISLDLKAASQQIKYASRNEMKNEAKVVEKKFMTVQEKSKMVDHAKNKVPIQYNEENPDEEFNYVIKQLERKESSYFEKKIYLLLNKWIKEEDGRRFIINQKSKIEPLFNDFKKKNYTVTDKDIIPLLFFIDKNLYLNYSLVHQYNYSNFYYIFHLHSSFYCSDTNSITFDEVWNFLVSNLPLNNYLYKEDILIGLEKFRKKKEIIKNFHFTITIIKNFLILLLMDIFLFFSDFIKTELLNSNENAYFVQTEQLKVPLSNSFYLHMNSFSTVYSSSSSASSILSASSATHVEMLSNIEHPSTGNKQNGKNNDTLKGVDHTTMDEGTSNTNDASNRSENISADQPKIDEKNVDDKEETKNCGRRKNLLMYFLLLLWGVNIKLNFCPEEFMISGELSTDADEEEEEGEEGEEEDKEGDQDEDRKEKQDEDKKEDQEKDRSKHHNEKPNGVSKEYCKETSKIEEKSNREQGEESKGEKIKSKNGSKIHEKYKGTYKKEKHKYICHTDSNTSINAKYRKGCQKTRSLSLNQSNNSNKRLKSTKKMEKILKNKEKIDINELRNIKKRKEAKRFQGLYHLRKRYKEKEYSEHINKLIHSIVKNIKPKRKNYYNQVVYKLENDSANVFLNILQDNDVTKKVSDMHVEINERNEICSSGKVDKDKEHPHVNSSDIENHSNLDNRDYIGVTSFNKNNWHHNSFDKNNKNAFTHCFSGIFNEKQTVCLLENFVKTYIKKKKKKKKSLINSNNMINAFQQNIEPTSIFSKGKNKVQKSILLLCNFKLYKKKFLNKFNIDHIYLLLFFVCYIKASMDDFFNCKQVL</sequence>
<feature type="compositionally biased region" description="Acidic residues" evidence="1">
    <location>
        <begin position="27"/>
        <end position="58"/>
    </location>
</feature>
<feature type="compositionally biased region" description="Acidic residues" evidence="1">
    <location>
        <begin position="764"/>
        <end position="786"/>
    </location>
</feature>
<reference evidence="2 3" key="1">
    <citation type="submission" date="2016-06" db="EMBL/GenBank/DDBJ databases">
        <authorList>
            <consortium name="Pathogen Informatics"/>
        </authorList>
    </citation>
    <scope>NUCLEOTIDE SEQUENCE [LARGE SCALE GENOMIC DNA]</scope>
    <source>
        <strain evidence="2">PmlGA01</strain>
    </source>
</reference>